<comment type="caution">
    <text evidence="1">The sequence shown here is derived from an EMBL/GenBank/DDBJ whole genome shotgun (WGS) entry which is preliminary data.</text>
</comment>
<evidence type="ECO:0000313" key="2">
    <source>
        <dbReference type="Proteomes" id="UP000499080"/>
    </source>
</evidence>
<gene>
    <name evidence="1" type="ORF">AVEN_28885_1</name>
</gene>
<name>A0A4Y2AIV9_ARAVE</name>
<accession>A0A4Y2AIV9</accession>
<protein>
    <submittedName>
        <fullName evidence="1">Uncharacterized protein</fullName>
    </submittedName>
</protein>
<dbReference type="Proteomes" id="UP000499080">
    <property type="component" value="Unassembled WGS sequence"/>
</dbReference>
<sequence>MCSPPGKAKVLEGTVFCCMIQETGYKGREKFTVCRDQNSLEMVRMWLFLPAGLPTSKQRATTLVIHSRKSFRIPRILLIGSSILVILNPSE</sequence>
<proteinExistence type="predicted"/>
<keyword evidence="2" id="KW-1185">Reference proteome</keyword>
<organism evidence="1 2">
    <name type="scientific">Araneus ventricosus</name>
    <name type="common">Orbweaver spider</name>
    <name type="synonym">Epeira ventricosa</name>
    <dbReference type="NCBI Taxonomy" id="182803"/>
    <lineage>
        <taxon>Eukaryota</taxon>
        <taxon>Metazoa</taxon>
        <taxon>Ecdysozoa</taxon>
        <taxon>Arthropoda</taxon>
        <taxon>Chelicerata</taxon>
        <taxon>Arachnida</taxon>
        <taxon>Araneae</taxon>
        <taxon>Araneomorphae</taxon>
        <taxon>Entelegynae</taxon>
        <taxon>Araneoidea</taxon>
        <taxon>Araneidae</taxon>
        <taxon>Araneus</taxon>
    </lineage>
</organism>
<evidence type="ECO:0000313" key="1">
    <source>
        <dbReference type="EMBL" id="GBL79811.1"/>
    </source>
</evidence>
<dbReference type="AlphaFoldDB" id="A0A4Y2AIV9"/>
<dbReference type="EMBL" id="BGPR01000020">
    <property type="protein sequence ID" value="GBL79811.1"/>
    <property type="molecule type" value="Genomic_DNA"/>
</dbReference>
<reference evidence="1 2" key="1">
    <citation type="journal article" date="2019" name="Sci. Rep.">
        <title>Orb-weaving spider Araneus ventricosus genome elucidates the spidroin gene catalogue.</title>
        <authorList>
            <person name="Kono N."/>
            <person name="Nakamura H."/>
            <person name="Ohtoshi R."/>
            <person name="Moran D.A.P."/>
            <person name="Shinohara A."/>
            <person name="Yoshida Y."/>
            <person name="Fujiwara M."/>
            <person name="Mori M."/>
            <person name="Tomita M."/>
            <person name="Arakawa K."/>
        </authorList>
    </citation>
    <scope>NUCLEOTIDE SEQUENCE [LARGE SCALE GENOMIC DNA]</scope>
</reference>